<dbReference type="AlphaFoldDB" id="A0A172WEZ0"/>
<dbReference type="GO" id="GO:0097588">
    <property type="term" value="P:archaeal or bacterial-type flagellum-dependent cell motility"/>
    <property type="evidence" value="ECO:0007669"/>
    <property type="project" value="InterPro"/>
</dbReference>
<dbReference type="Pfam" id="PF01917">
    <property type="entry name" value="Flagellin_arch-type"/>
    <property type="match status" value="1"/>
</dbReference>
<evidence type="ECO:0000313" key="2">
    <source>
        <dbReference type="Proteomes" id="UP000076969"/>
    </source>
</evidence>
<accession>A0A172WEZ0</accession>
<dbReference type="Proteomes" id="UP000076969">
    <property type="component" value="Chromosome"/>
</dbReference>
<reference evidence="2" key="1">
    <citation type="journal article" date="2016" name="Syst. Appl. Microbiol.">
        <title>Thermococcus piezophilus sp. nov., a novel hyperthermophilic and piezophilic archaeon with a broad pressure range for growth, isolated from a deepest hydrothermal vent at the Mid-Cayman Rise.</title>
        <authorList>
            <person name="Dalmasso C."/>
            <person name="Oger P."/>
            <person name="Selva G."/>
            <person name="Courtine D."/>
            <person name="L'Haridon S."/>
            <person name="Garlaschelli A."/>
            <person name="Roussel E."/>
            <person name="Miyazaki J."/>
            <person name="Reveillaud J."/>
            <person name="Jebbar M."/>
            <person name="Takai K."/>
            <person name="Maignien L."/>
            <person name="Alain K."/>
        </authorList>
    </citation>
    <scope>NUCLEOTIDE SEQUENCE [LARGE SCALE GENOMIC DNA]</scope>
    <source>
        <strain evidence="2">CDGS</strain>
    </source>
</reference>
<dbReference type="PANTHER" id="PTHR42200">
    <property type="entry name" value="ARCHAEAL FLAGELLA-RELATED PROTEIN F-RELATED"/>
    <property type="match status" value="1"/>
</dbReference>
<dbReference type="STRING" id="1712654.A7C91_01345"/>
<proteinExistence type="predicted"/>
<dbReference type="RefSeq" id="WP_068664240.1">
    <property type="nucleotide sequence ID" value="NZ_CP015520.1"/>
</dbReference>
<keyword evidence="2" id="KW-1185">Reference proteome</keyword>
<dbReference type="OrthoDB" id="85295at2157"/>
<dbReference type="InterPro" id="IPR002774">
    <property type="entry name" value="Flagellin_arc-type"/>
</dbReference>
<organism evidence="1 2">
    <name type="scientific">Thermococcus piezophilus</name>
    <dbReference type="NCBI Taxonomy" id="1712654"/>
    <lineage>
        <taxon>Archaea</taxon>
        <taxon>Methanobacteriati</taxon>
        <taxon>Methanobacteriota</taxon>
        <taxon>Thermococci</taxon>
        <taxon>Thermococcales</taxon>
        <taxon>Thermococcaceae</taxon>
        <taxon>Thermococcus</taxon>
    </lineage>
</organism>
<dbReference type="GO" id="GO:0005198">
    <property type="term" value="F:structural molecule activity"/>
    <property type="evidence" value="ECO:0007669"/>
    <property type="project" value="InterPro"/>
</dbReference>
<dbReference type="KEGG" id="tpie:A7C91_01345"/>
<dbReference type="GeneID" id="28494797"/>
<name>A0A172WEZ0_9EURY</name>
<sequence length="158" mass="17074">MGFSVSASTAIIFISFLIAASTLYTAWENSYSNVQAAREDWYELRLSQVHFDVGDVSITASGSSDVSVSFKYLGQTISGTVVVLHNGTYVSSVNLGYLIPNNYYTITVTGGADISGAINYATFGFDNGCMLLVEYYYDSAKLAYIVNSYSTQCPMGVS</sequence>
<keyword evidence="1" id="KW-0282">Flagellum</keyword>
<keyword evidence="1" id="KW-0969">Cilium</keyword>
<protein>
    <submittedName>
        <fullName evidence="1">Flagellar protein</fullName>
    </submittedName>
</protein>
<evidence type="ECO:0000313" key="1">
    <source>
        <dbReference type="EMBL" id="ANF21987.1"/>
    </source>
</evidence>
<keyword evidence="1" id="KW-0966">Cell projection</keyword>
<dbReference type="EMBL" id="CP015520">
    <property type="protein sequence ID" value="ANF21987.1"/>
    <property type="molecule type" value="Genomic_DNA"/>
</dbReference>
<gene>
    <name evidence="1" type="ORF">A7C91_01345</name>
</gene>
<dbReference type="PANTHER" id="PTHR42200:SF2">
    <property type="entry name" value="ARCHAEAL FLAGELLA-RELATED PROTEIN F"/>
    <property type="match status" value="1"/>
</dbReference>